<proteinExistence type="inferred from homology"/>
<feature type="binding site" evidence="13">
    <location>
        <begin position="7"/>
        <end position="12"/>
    </location>
    <ligand>
        <name>NADP(+)</name>
        <dbReference type="ChEBI" id="CHEBI:58349"/>
    </ligand>
</feature>
<dbReference type="EMBL" id="CP062983">
    <property type="protein sequence ID" value="QPC82347.1"/>
    <property type="molecule type" value="Genomic_DNA"/>
</dbReference>
<evidence type="ECO:0000256" key="8">
    <source>
        <dbReference type="ARBA" id="ARBA00023002"/>
    </source>
</evidence>
<keyword evidence="8 14" id="KW-0560">Oxidoreductase</keyword>
<keyword evidence="9" id="KW-0915">Sodium</keyword>
<dbReference type="PIRSF" id="PIRSF036497">
    <property type="entry name" value="HDH_short"/>
    <property type="match status" value="1"/>
</dbReference>
<evidence type="ECO:0000256" key="11">
    <source>
        <dbReference type="ARBA" id="ARBA00048841"/>
    </source>
</evidence>
<comment type="catalytic activity">
    <reaction evidence="11">
        <text>L-homoserine + NADP(+) = L-aspartate 4-semialdehyde + NADPH + H(+)</text>
        <dbReference type="Rhea" id="RHEA:15761"/>
        <dbReference type="ChEBI" id="CHEBI:15378"/>
        <dbReference type="ChEBI" id="CHEBI:57476"/>
        <dbReference type="ChEBI" id="CHEBI:57783"/>
        <dbReference type="ChEBI" id="CHEBI:58349"/>
        <dbReference type="ChEBI" id="CHEBI:537519"/>
        <dbReference type="EC" id="1.1.1.3"/>
    </reaction>
    <physiologicalReaction direction="right-to-left" evidence="11">
        <dbReference type="Rhea" id="RHEA:15763"/>
    </physiologicalReaction>
</comment>
<keyword evidence="10 14" id="KW-0486">Methionine biosynthesis</keyword>
<evidence type="ECO:0000259" key="16">
    <source>
        <dbReference type="Pfam" id="PF00742"/>
    </source>
</evidence>
<evidence type="ECO:0000256" key="6">
    <source>
        <dbReference type="ARBA" id="ARBA00022605"/>
    </source>
</evidence>
<dbReference type="SUPFAM" id="SSF51735">
    <property type="entry name" value="NAD(P)-binding Rossmann-fold domains"/>
    <property type="match status" value="1"/>
</dbReference>
<protein>
    <recommendedName>
        <fullName evidence="5 14">Homoserine dehydrogenase</fullName>
        <ecNumber evidence="4 14">1.1.1.3</ecNumber>
    </recommendedName>
</protein>
<dbReference type="GO" id="GO:0050661">
    <property type="term" value="F:NADP binding"/>
    <property type="evidence" value="ECO:0007669"/>
    <property type="project" value="InterPro"/>
</dbReference>
<dbReference type="Gene3D" id="3.30.360.10">
    <property type="entry name" value="Dihydrodipicolinate Reductase, domain 2"/>
    <property type="match status" value="1"/>
</dbReference>
<dbReference type="KEGG" id="pmet:G4Y79_22115"/>
<evidence type="ECO:0000256" key="9">
    <source>
        <dbReference type="ARBA" id="ARBA00023053"/>
    </source>
</evidence>
<dbReference type="EC" id="1.1.1.3" evidence="4 14"/>
<feature type="domain" description="Aspartate/homoserine dehydrogenase NAD-binding" evidence="17">
    <location>
        <begin position="7"/>
        <end position="151"/>
    </location>
</feature>
<comment type="pathway">
    <text evidence="2 14">Amino-acid biosynthesis; L-methionine biosynthesis via de novo pathway; L-homoserine from L-aspartate: step 3/3.</text>
</comment>
<dbReference type="Proteomes" id="UP000594468">
    <property type="component" value="Chromosome"/>
</dbReference>
<gene>
    <name evidence="18" type="ORF">G4Y79_22115</name>
</gene>
<dbReference type="UniPathway" id="UPA00050">
    <property type="reaction ID" value="UER00063"/>
</dbReference>
<evidence type="ECO:0000256" key="13">
    <source>
        <dbReference type="PIRSR" id="PIRSR036497-2"/>
    </source>
</evidence>
<evidence type="ECO:0000256" key="4">
    <source>
        <dbReference type="ARBA" id="ARBA00013213"/>
    </source>
</evidence>
<keyword evidence="13 14" id="KW-0521">NADP</keyword>
<reference evidence="18 19" key="1">
    <citation type="submission" date="2020-02" db="EMBL/GenBank/DDBJ databases">
        <authorList>
            <person name="Zheng R.K."/>
            <person name="Sun C.M."/>
        </authorList>
    </citation>
    <scope>NUCLEOTIDE SEQUENCE [LARGE SCALE GENOMIC DNA]</scope>
    <source>
        <strain evidence="19">rifampicinis</strain>
    </source>
</reference>
<dbReference type="PANTHER" id="PTHR43331:SF1">
    <property type="entry name" value="HOMOSERINE DEHYDROGENASE"/>
    <property type="match status" value="1"/>
</dbReference>
<name>A0A7S8IE99_9CHLR</name>
<dbReference type="UniPathway" id="UPA00051">
    <property type="reaction ID" value="UER00465"/>
</dbReference>
<evidence type="ECO:0000256" key="15">
    <source>
        <dbReference type="RuleBase" id="RU004171"/>
    </source>
</evidence>
<dbReference type="PANTHER" id="PTHR43331">
    <property type="entry name" value="HOMOSERINE DEHYDROGENASE"/>
    <property type="match status" value="1"/>
</dbReference>
<dbReference type="InterPro" id="IPR022697">
    <property type="entry name" value="HDH_short"/>
</dbReference>
<dbReference type="InterPro" id="IPR001342">
    <property type="entry name" value="HDH_cat"/>
</dbReference>
<sequence length="340" mass="35996">MKIALIGFGTVGQGFIDILQEKSDILRTIYGFEPTIVAVATRSRGSLMHPNGLDKTALLTAIEQGHLNNYPDTDGLQRDLPVLDLIDQCGADVMLEASWTNLDTAQPATDHCLRAFQNGQHVVLVNKGPVALHYDLLQAAAQQTNRQLRYEGTVMAGTPSLTLARESLAGCTITSARGILNGTTNYMLTQMEQGVSYEAVLADAQAKGYAEADPTADVGGWDAAAKALILARGLFGANLTLEDLDVTGITDITLDDIEAARQAGERYKLIAEVTAEGGSVRPVRLPLADPLAGVSGSSNAITYETDLLGGVTLSGPGAGKHETGFAMLADLLAIMRYKPL</sequence>
<evidence type="ECO:0000256" key="7">
    <source>
        <dbReference type="ARBA" id="ARBA00022697"/>
    </source>
</evidence>
<feature type="binding site" evidence="13">
    <location>
        <position position="211"/>
    </location>
    <ligand>
        <name>L-homoserine</name>
        <dbReference type="ChEBI" id="CHEBI:57476"/>
    </ligand>
</feature>
<feature type="domain" description="Homoserine dehydrogenase catalytic" evidence="16">
    <location>
        <begin position="160"/>
        <end position="332"/>
    </location>
</feature>
<keyword evidence="6 14" id="KW-0028">Amino-acid biosynthesis</keyword>
<comment type="similarity">
    <text evidence="3 15">Belongs to the homoserine dehydrogenase family.</text>
</comment>
<dbReference type="GO" id="GO:0009086">
    <property type="term" value="P:methionine biosynthetic process"/>
    <property type="evidence" value="ECO:0007669"/>
    <property type="project" value="UniProtKB-KW"/>
</dbReference>
<dbReference type="NCBIfam" id="NF004976">
    <property type="entry name" value="PRK06349.1"/>
    <property type="match status" value="1"/>
</dbReference>
<dbReference type="Pfam" id="PF00742">
    <property type="entry name" value="Homoserine_dh"/>
    <property type="match status" value="1"/>
</dbReference>
<keyword evidence="19" id="KW-1185">Reference proteome</keyword>
<organism evidence="18 19">
    <name type="scientific">Phototrophicus methaneseepsis</name>
    <dbReference type="NCBI Taxonomy" id="2710758"/>
    <lineage>
        <taxon>Bacteria</taxon>
        <taxon>Bacillati</taxon>
        <taxon>Chloroflexota</taxon>
        <taxon>Candidatus Thermofontia</taxon>
        <taxon>Phototrophicales</taxon>
        <taxon>Phototrophicaceae</taxon>
        <taxon>Phototrophicus</taxon>
    </lineage>
</organism>
<evidence type="ECO:0000256" key="2">
    <source>
        <dbReference type="ARBA" id="ARBA00005062"/>
    </source>
</evidence>
<feature type="binding site" evidence="13">
    <location>
        <position position="127"/>
    </location>
    <ligand>
        <name>NADPH</name>
        <dbReference type="ChEBI" id="CHEBI:57783"/>
    </ligand>
</feature>
<dbReference type="PROSITE" id="PS01042">
    <property type="entry name" value="HOMOSER_DHGENASE"/>
    <property type="match status" value="1"/>
</dbReference>
<dbReference type="SUPFAM" id="SSF55347">
    <property type="entry name" value="Glyceraldehyde-3-phosphate dehydrogenase-like, C-terminal domain"/>
    <property type="match status" value="1"/>
</dbReference>
<evidence type="ECO:0000313" key="19">
    <source>
        <dbReference type="Proteomes" id="UP000594468"/>
    </source>
</evidence>
<dbReference type="GO" id="GO:0004412">
    <property type="term" value="F:homoserine dehydrogenase activity"/>
    <property type="evidence" value="ECO:0007669"/>
    <property type="project" value="UniProtKB-EC"/>
</dbReference>
<evidence type="ECO:0000259" key="17">
    <source>
        <dbReference type="Pfam" id="PF03447"/>
    </source>
</evidence>
<dbReference type="NCBIfam" id="NF004912">
    <property type="entry name" value="PRK06270.1"/>
    <property type="match status" value="1"/>
</dbReference>
<evidence type="ECO:0000256" key="10">
    <source>
        <dbReference type="ARBA" id="ARBA00023167"/>
    </source>
</evidence>
<evidence type="ECO:0000256" key="1">
    <source>
        <dbReference type="ARBA" id="ARBA00005056"/>
    </source>
</evidence>
<dbReference type="AlphaFoldDB" id="A0A7S8IE99"/>
<comment type="pathway">
    <text evidence="1 14">Amino-acid biosynthesis; L-threonine biosynthesis; L-threonine from L-aspartate: step 3/5.</text>
</comment>
<dbReference type="InterPro" id="IPR019811">
    <property type="entry name" value="HDH_CS"/>
</dbReference>
<dbReference type="FunFam" id="3.30.360.10:FF:000005">
    <property type="entry name" value="Homoserine dehydrogenase"/>
    <property type="match status" value="1"/>
</dbReference>
<accession>A0A7S8IE99</accession>
<evidence type="ECO:0000313" key="18">
    <source>
        <dbReference type="EMBL" id="QPC82347.1"/>
    </source>
</evidence>
<dbReference type="Pfam" id="PF03447">
    <property type="entry name" value="NAD_binding_3"/>
    <property type="match status" value="1"/>
</dbReference>
<evidence type="ECO:0000256" key="3">
    <source>
        <dbReference type="ARBA" id="ARBA00006753"/>
    </source>
</evidence>
<dbReference type="InterPro" id="IPR005106">
    <property type="entry name" value="Asp/hSer_DH_NAD-bd"/>
</dbReference>
<dbReference type="InterPro" id="IPR036291">
    <property type="entry name" value="NAD(P)-bd_dom_sf"/>
</dbReference>
<evidence type="ECO:0000256" key="14">
    <source>
        <dbReference type="RuleBase" id="RU000579"/>
    </source>
</evidence>
<dbReference type="Gene3D" id="3.40.50.720">
    <property type="entry name" value="NAD(P)-binding Rossmann-like Domain"/>
    <property type="match status" value="1"/>
</dbReference>
<feature type="active site" description="Proton donor" evidence="12">
    <location>
        <position position="226"/>
    </location>
</feature>
<dbReference type="GO" id="GO:0009088">
    <property type="term" value="P:threonine biosynthetic process"/>
    <property type="evidence" value="ECO:0007669"/>
    <property type="project" value="UniProtKB-UniPathway"/>
</dbReference>
<dbReference type="RefSeq" id="WP_195170416.1">
    <property type="nucleotide sequence ID" value="NZ_CP062983.1"/>
</dbReference>
<evidence type="ECO:0000256" key="12">
    <source>
        <dbReference type="PIRSR" id="PIRSR036497-1"/>
    </source>
</evidence>
<evidence type="ECO:0000256" key="5">
    <source>
        <dbReference type="ARBA" id="ARBA00013376"/>
    </source>
</evidence>
<keyword evidence="7 14" id="KW-0791">Threonine biosynthesis</keyword>